<dbReference type="PANTHER" id="PTHR30388">
    <property type="entry name" value="ALDEHYDE OXIDOREDUCTASE MOLYBDENUM COFACTOR ASSEMBLY PROTEIN"/>
    <property type="match status" value="1"/>
</dbReference>
<dbReference type="SUPFAM" id="SSF51735">
    <property type="entry name" value="NAD(P)-binding Rossmann-fold domains"/>
    <property type="match status" value="1"/>
</dbReference>
<dbReference type="InterPro" id="IPR036291">
    <property type="entry name" value="NAD(P)-bd_dom_sf"/>
</dbReference>
<dbReference type="InterPro" id="IPR027051">
    <property type="entry name" value="XdhC_Rossmann_dom"/>
</dbReference>
<evidence type="ECO:0000313" key="4">
    <source>
        <dbReference type="Proteomes" id="UP000501991"/>
    </source>
</evidence>
<dbReference type="Proteomes" id="UP000501991">
    <property type="component" value="Chromosome"/>
</dbReference>
<keyword evidence="4" id="KW-1185">Reference proteome</keyword>
<proteinExistence type="predicted"/>
<feature type="domain" description="XdhC- CoxI" evidence="1">
    <location>
        <begin position="15"/>
        <end position="81"/>
    </location>
</feature>
<sequence length="339" mass="36204">MDSLDKEVLGRARQWLHEGHRVLLATVVRTWGSSPRPPGALVALRDDGHAVGSVSGGCIEDDLIRRLADEGMPAHARTVSYGVSAEEARRFGLPCGGTMELVLEPLGMADALDALIERIDAGALVARTLDLASGRAELAPAHPEQGTSFDGRRLVSVFGPRYRLLIIGAGQLSAVLARMALALDFAVTVCDPRAEWADEWEVAGTTLSRLMPDDLVIAMRPDARMAVVALTHDPKLDDLALMEALRSPAFYVAALGSRRNNAQRRERLREFDVSEDQVAALRGPAGLYIGSRTPAEIAVSIAAELVAVKNGVTPERVLPVGEAKAALEVAADALSACRK</sequence>
<dbReference type="EMBL" id="CP048836">
    <property type="protein sequence ID" value="QID17901.1"/>
    <property type="molecule type" value="Genomic_DNA"/>
</dbReference>
<dbReference type="PANTHER" id="PTHR30388:SF4">
    <property type="entry name" value="MOLYBDENUM COFACTOR INSERTION CHAPERONE PAOD"/>
    <property type="match status" value="1"/>
</dbReference>
<dbReference type="KEGG" id="azq:G3580_09770"/>
<organism evidence="3 4">
    <name type="scientific">Nitrogeniibacter mangrovi</name>
    <dbReference type="NCBI Taxonomy" id="2016596"/>
    <lineage>
        <taxon>Bacteria</taxon>
        <taxon>Pseudomonadati</taxon>
        <taxon>Pseudomonadota</taxon>
        <taxon>Betaproteobacteria</taxon>
        <taxon>Rhodocyclales</taxon>
        <taxon>Zoogloeaceae</taxon>
        <taxon>Nitrogeniibacter</taxon>
    </lineage>
</organism>
<reference evidence="3 4" key="1">
    <citation type="submission" date="2020-02" db="EMBL/GenBank/DDBJ databases">
        <title>Nitrogenibacter mangrovi gen. nov., sp. nov. isolated from mangrove sediment, a denitrifying betaproteobacterium.</title>
        <authorList>
            <person name="Liao H."/>
            <person name="Tian Y."/>
        </authorList>
    </citation>
    <scope>NUCLEOTIDE SEQUENCE [LARGE SCALE GENOMIC DNA]</scope>
    <source>
        <strain evidence="3 4">M9-3-2</strain>
    </source>
</reference>
<dbReference type="InterPro" id="IPR052698">
    <property type="entry name" value="MoCofactor_Util/Proc"/>
</dbReference>
<evidence type="ECO:0000313" key="3">
    <source>
        <dbReference type="EMBL" id="QID17901.1"/>
    </source>
</evidence>
<feature type="domain" description="XdhC Rossmann" evidence="2">
    <location>
        <begin position="164"/>
        <end position="305"/>
    </location>
</feature>
<dbReference type="RefSeq" id="WP_173765063.1">
    <property type="nucleotide sequence ID" value="NZ_CP048836.1"/>
</dbReference>
<evidence type="ECO:0000259" key="1">
    <source>
        <dbReference type="Pfam" id="PF02625"/>
    </source>
</evidence>
<gene>
    <name evidence="3" type="ORF">G3580_09770</name>
</gene>
<evidence type="ECO:0000259" key="2">
    <source>
        <dbReference type="Pfam" id="PF13478"/>
    </source>
</evidence>
<protein>
    <submittedName>
        <fullName evidence="3">XdhC family protein</fullName>
    </submittedName>
</protein>
<dbReference type="AlphaFoldDB" id="A0A6C1B2M7"/>
<name>A0A6C1B2M7_9RHOO</name>
<dbReference type="Pfam" id="PF13478">
    <property type="entry name" value="XdhC_C"/>
    <property type="match status" value="1"/>
</dbReference>
<dbReference type="Pfam" id="PF02625">
    <property type="entry name" value="XdhC_CoxI"/>
    <property type="match status" value="1"/>
</dbReference>
<dbReference type="Gene3D" id="3.40.50.720">
    <property type="entry name" value="NAD(P)-binding Rossmann-like Domain"/>
    <property type="match status" value="1"/>
</dbReference>
<dbReference type="InterPro" id="IPR003777">
    <property type="entry name" value="XdhC_CoxI"/>
</dbReference>
<accession>A0A6C1B2M7</accession>